<dbReference type="InterPro" id="IPR050109">
    <property type="entry name" value="HTH-type_TetR-like_transc_reg"/>
</dbReference>
<comment type="caution">
    <text evidence="6">The sequence shown here is derived from an EMBL/GenBank/DDBJ whole genome shotgun (WGS) entry which is preliminary data.</text>
</comment>
<name>A0A5C6FDY2_9BACT</name>
<dbReference type="PRINTS" id="PR00455">
    <property type="entry name" value="HTHTETR"/>
</dbReference>
<accession>A0A5C6FDY2</accession>
<dbReference type="InterPro" id="IPR009057">
    <property type="entry name" value="Homeodomain-like_sf"/>
</dbReference>
<evidence type="ECO:0000313" key="6">
    <source>
        <dbReference type="EMBL" id="TWU58907.1"/>
    </source>
</evidence>
<evidence type="ECO:0000259" key="5">
    <source>
        <dbReference type="PROSITE" id="PS50977"/>
    </source>
</evidence>
<keyword evidence="1" id="KW-0805">Transcription regulation</keyword>
<evidence type="ECO:0000256" key="1">
    <source>
        <dbReference type="ARBA" id="ARBA00023015"/>
    </source>
</evidence>
<sequence length="259" mass="28300">MSKITPKQSEIRDRESRILHLARPMVAGGGLAALSMEAIAKEMKYTKGTIYNHFSCKEEILLALAIQSSETRLALFHVAGQSQAGSRDAMAAIGIGCEDFRTRFADLFIIETLVRHATIWEKASDQRRETLLGCESRTMGLVATLGHRAVKEGDLKLPRGLHVEELIFGLWSLTYGGMMIDASSPGLSEIGIRDTSASIRRNCNAMMDGYGWLPLYEPAPYRKLVARVRAVLFKTIPTDAIAVVDQDSPTGVSTQGAGS</sequence>
<evidence type="ECO:0000256" key="2">
    <source>
        <dbReference type="ARBA" id="ARBA00023125"/>
    </source>
</evidence>
<dbReference type="Gene3D" id="1.10.357.10">
    <property type="entry name" value="Tetracycline Repressor, domain 2"/>
    <property type="match status" value="1"/>
</dbReference>
<dbReference type="PANTHER" id="PTHR30055:SF234">
    <property type="entry name" value="HTH-TYPE TRANSCRIPTIONAL REGULATOR BETI"/>
    <property type="match status" value="1"/>
</dbReference>
<dbReference type="RefSeq" id="WP_146456116.1">
    <property type="nucleotide sequence ID" value="NZ_SJPW01000002.1"/>
</dbReference>
<keyword evidence="3" id="KW-0804">Transcription</keyword>
<dbReference type="AlphaFoldDB" id="A0A5C6FDY2"/>
<evidence type="ECO:0000256" key="4">
    <source>
        <dbReference type="PROSITE-ProRule" id="PRU00335"/>
    </source>
</evidence>
<dbReference type="Pfam" id="PF00440">
    <property type="entry name" value="TetR_N"/>
    <property type="match status" value="1"/>
</dbReference>
<dbReference type="GO" id="GO:0003700">
    <property type="term" value="F:DNA-binding transcription factor activity"/>
    <property type="evidence" value="ECO:0007669"/>
    <property type="project" value="TreeGrafter"/>
</dbReference>
<dbReference type="PROSITE" id="PS50977">
    <property type="entry name" value="HTH_TETR_2"/>
    <property type="match status" value="1"/>
</dbReference>
<dbReference type="GO" id="GO:0000976">
    <property type="term" value="F:transcription cis-regulatory region binding"/>
    <property type="evidence" value="ECO:0007669"/>
    <property type="project" value="TreeGrafter"/>
</dbReference>
<keyword evidence="2 4" id="KW-0238">DNA-binding</keyword>
<proteinExistence type="predicted"/>
<dbReference type="PANTHER" id="PTHR30055">
    <property type="entry name" value="HTH-TYPE TRANSCRIPTIONAL REGULATOR RUTR"/>
    <property type="match status" value="1"/>
</dbReference>
<feature type="DNA-binding region" description="H-T-H motif" evidence="4">
    <location>
        <begin position="35"/>
        <end position="54"/>
    </location>
</feature>
<evidence type="ECO:0000313" key="7">
    <source>
        <dbReference type="Proteomes" id="UP000318288"/>
    </source>
</evidence>
<gene>
    <name evidence="6" type="ORF">Poly51_16870</name>
</gene>
<keyword evidence="7" id="KW-1185">Reference proteome</keyword>
<dbReference type="SUPFAM" id="SSF46689">
    <property type="entry name" value="Homeodomain-like"/>
    <property type="match status" value="1"/>
</dbReference>
<protein>
    <submittedName>
        <fullName evidence="6">Bacterial regulatory protein, tetR family</fullName>
    </submittedName>
</protein>
<dbReference type="OrthoDB" id="9814200at2"/>
<feature type="domain" description="HTH tetR-type" evidence="5">
    <location>
        <begin position="12"/>
        <end position="72"/>
    </location>
</feature>
<evidence type="ECO:0000256" key="3">
    <source>
        <dbReference type="ARBA" id="ARBA00023163"/>
    </source>
</evidence>
<reference evidence="6 7" key="1">
    <citation type="submission" date="2019-02" db="EMBL/GenBank/DDBJ databases">
        <title>Deep-cultivation of Planctomycetes and their phenomic and genomic characterization uncovers novel biology.</title>
        <authorList>
            <person name="Wiegand S."/>
            <person name="Jogler M."/>
            <person name="Boedeker C."/>
            <person name="Pinto D."/>
            <person name="Vollmers J."/>
            <person name="Rivas-Marin E."/>
            <person name="Kohn T."/>
            <person name="Peeters S.H."/>
            <person name="Heuer A."/>
            <person name="Rast P."/>
            <person name="Oberbeckmann S."/>
            <person name="Bunk B."/>
            <person name="Jeske O."/>
            <person name="Meyerdierks A."/>
            <person name="Storesund J.E."/>
            <person name="Kallscheuer N."/>
            <person name="Luecker S."/>
            <person name="Lage O.M."/>
            <person name="Pohl T."/>
            <person name="Merkel B.J."/>
            <person name="Hornburger P."/>
            <person name="Mueller R.-W."/>
            <person name="Bruemmer F."/>
            <person name="Labrenz M."/>
            <person name="Spormann A.M."/>
            <person name="Op Den Camp H."/>
            <person name="Overmann J."/>
            <person name="Amann R."/>
            <person name="Jetten M.S.M."/>
            <person name="Mascher T."/>
            <person name="Medema M.H."/>
            <person name="Devos D.P."/>
            <person name="Kaster A.-K."/>
            <person name="Ovreas L."/>
            <person name="Rohde M."/>
            <person name="Galperin M.Y."/>
            <person name="Jogler C."/>
        </authorList>
    </citation>
    <scope>NUCLEOTIDE SEQUENCE [LARGE SCALE GENOMIC DNA]</scope>
    <source>
        <strain evidence="6 7">Poly51</strain>
    </source>
</reference>
<dbReference type="InterPro" id="IPR001647">
    <property type="entry name" value="HTH_TetR"/>
</dbReference>
<dbReference type="EMBL" id="SJPW01000002">
    <property type="protein sequence ID" value="TWU58907.1"/>
    <property type="molecule type" value="Genomic_DNA"/>
</dbReference>
<organism evidence="6 7">
    <name type="scientific">Rubripirellula tenax</name>
    <dbReference type="NCBI Taxonomy" id="2528015"/>
    <lineage>
        <taxon>Bacteria</taxon>
        <taxon>Pseudomonadati</taxon>
        <taxon>Planctomycetota</taxon>
        <taxon>Planctomycetia</taxon>
        <taxon>Pirellulales</taxon>
        <taxon>Pirellulaceae</taxon>
        <taxon>Rubripirellula</taxon>
    </lineage>
</organism>
<dbReference type="Proteomes" id="UP000318288">
    <property type="component" value="Unassembled WGS sequence"/>
</dbReference>